<proteinExistence type="predicted"/>
<sequence>MRHHSEAYEELKKGDYQAPSIYLAAIKERIATPDIAAIRRRVEKVLQRDDVDDILSIEEDEDGFTNIVLRSVDEDELDNELVSLSRIRIYDHDEPEAWSYETADYRNRNLLEDERSEMHSGESYTLPLDDVTDWCIYSTPLQARITPDDVFRLRRYLDAN</sequence>
<gene>
    <name evidence="1" type="ORF">NCTC10717_02392</name>
</gene>
<evidence type="ECO:0000313" key="2">
    <source>
        <dbReference type="Proteomes" id="UP000254575"/>
    </source>
</evidence>
<name>A0A380N2X7_9GAMM</name>
<keyword evidence="2" id="KW-1185">Reference proteome</keyword>
<organism evidence="1 2">
    <name type="scientific">Suttonella indologenes</name>
    <dbReference type="NCBI Taxonomy" id="13276"/>
    <lineage>
        <taxon>Bacteria</taxon>
        <taxon>Pseudomonadati</taxon>
        <taxon>Pseudomonadota</taxon>
        <taxon>Gammaproteobacteria</taxon>
        <taxon>Cardiobacteriales</taxon>
        <taxon>Cardiobacteriaceae</taxon>
        <taxon>Suttonella</taxon>
    </lineage>
</organism>
<accession>A0A380N2X7</accession>
<dbReference type="Proteomes" id="UP000254575">
    <property type="component" value="Unassembled WGS sequence"/>
</dbReference>
<reference evidence="1 2" key="1">
    <citation type="submission" date="2018-06" db="EMBL/GenBank/DDBJ databases">
        <authorList>
            <consortium name="Pathogen Informatics"/>
            <person name="Doyle S."/>
        </authorList>
    </citation>
    <scope>NUCLEOTIDE SEQUENCE [LARGE SCALE GENOMIC DNA]</scope>
    <source>
        <strain evidence="1 2">NCTC10717</strain>
    </source>
</reference>
<dbReference type="OrthoDB" id="1846902at2"/>
<protein>
    <recommendedName>
        <fullName evidence="3">DUF2314 domain-containing protein</fullName>
    </recommendedName>
</protein>
<evidence type="ECO:0008006" key="3">
    <source>
        <dbReference type="Google" id="ProtNLM"/>
    </source>
</evidence>
<evidence type="ECO:0000313" key="1">
    <source>
        <dbReference type="EMBL" id="SUO98636.1"/>
    </source>
</evidence>
<dbReference type="EMBL" id="UHIA01000004">
    <property type="protein sequence ID" value="SUO98636.1"/>
    <property type="molecule type" value="Genomic_DNA"/>
</dbReference>
<dbReference type="AlphaFoldDB" id="A0A380N2X7"/>
<dbReference type="RefSeq" id="WP_115219431.1">
    <property type="nucleotide sequence ID" value="NZ_UHIA01000004.1"/>
</dbReference>